<sequence length="1181" mass="130931">MQLRSLQINGFKSFADKTVIEFVPGLTGIVGPNGSGKSNITEAIRWCLGEQSAKSLRGERMGDVIFAGTADRKPLSRAEVTMIFDNSDGYLKQQPTEVTITRRLYRDGESEFYLNQQAVRLKDIVELFMDSGLGKESFAFISQGRVEAIFNSKPEQRRGIIEEAAGVYKYKQQKQKATGELAVTTDNLDRINDITHELKRQLEPLEEQRSLAKDYQRLSDQFAQVEQQALVLEITQLDTEQTSLQAEIQTTQQTLKNLKKTIDHLETQSDQLTAVDQELDGKLTAVNDEILTKSMKAENIAGAANVSSERAQNAQQTLADLNLQHDQLTEQAQTAQQQLTTLQEQERQLTTKRDALTQSLVQQQLVTDPKQLQDTLDAAQARYIDILQQEANTRNKLADLDKQMALSANQDAAKQRRLQERNDQIKQRQETVDTLQQAQQALTAQVKELTQTFDQRTSEGTKLSQRVSDTQAGYQKASGILQAAKARYETLMELHDDYAGFYAGVRVVLKQRERFEGLLGAIAELITVPKAYQQAFDLALGANLQAIATRDEATAKQAITWLKQQRAGRATFLPASVIRPRPLPANIRATLTNQPGFIGTGLELISFPDAIQPIMSNLVGSLIIVESLDAAVAIANLTGHRYRIVSLDGDILNPGGAMTGGQTKQQGSSPLARTQETKQLAEQITTMEAKLSELQEQLVTQQQALEQAREAIVPLTQNLNQSKAALNLKQEQLEQAQQALTQLQRQAAAEALPEVATDNLAEQHDTLRDQQQKLAAAKEKVEAEIEQTKLILEDATLEQADVQVKVQALQQELSDINGDLKALAIERKERQSEFASSTAKAKTLQQRMATIKSGAVETEQERANNEAVVKELNQALDALKQQQTQLTQDKASNRTQLSRVSAQITTAYQQRQQAQTDSEQQQVNANRIKINLDQKLDRLSTTYQTSYEAAKAALPDDVQPLPALNSQLKLLKRGLDDLGVVNLAAIEQYDEVKERFDFLTQQADDLIAAKTQLLATMSELDDEVAQRFKTTFDATNVAFQTIFPKMFGGGHAALSLTDPDDLLNTGLEITAQPPGKKLQRLSLLSGGERALTAIGLLFAIIQVNPVPFSILDEVEASLDEANVTRFGEFLRNYATDTQFIVITHRKGTMVAADMLYGVTMQESGVSKMMAVQLDQAHPEAQ</sequence>
<dbReference type="GO" id="GO:0006260">
    <property type="term" value="P:DNA replication"/>
    <property type="evidence" value="ECO:0007669"/>
    <property type="project" value="UniProtKB-UniRule"/>
</dbReference>
<feature type="coiled-coil region" evidence="7">
    <location>
        <begin position="418"/>
        <end position="452"/>
    </location>
</feature>
<dbReference type="SUPFAM" id="SSF52540">
    <property type="entry name" value="P-loop containing nucleoside triphosphate hydrolases"/>
    <property type="match status" value="1"/>
</dbReference>
<dbReference type="GO" id="GO:0007062">
    <property type="term" value="P:sister chromatid cohesion"/>
    <property type="evidence" value="ECO:0007669"/>
    <property type="project" value="InterPro"/>
</dbReference>
<evidence type="ECO:0000256" key="4">
    <source>
        <dbReference type="ARBA" id="ARBA00022840"/>
    </source>
</evidence>
<dbReference type="PANTHER" id="PTHR43977">
    <property type="entry name" value="STRUCTURAL MAINTENANCE OF CHROMOSOMES PROTEIN 3"/>
    <property type="match status" value="1"/>
</dbReference>
<dbReference type="RefSeq" id="WP_056991931.1">
    <property type="nucleotide sequence ID" value="NZ_JQCE01000004.1"/>
</dbReference>
<dbReference type="GO" id="GO:0007059">
    <property type="term" value="P:chromosome segregation"/>
    <property type="evidence" value="ECO:0007669"/>
    <property type="project" value="UniProtKB-UniRule"/>
</dbReference>
<dbReference type="InterPro" id="IPR011890">
    <property type="entry name" value="SMC_prok"/>
</dbReference>
<dbReference type="GO" id="GO:0030261">
    <property type="term" value="P:chromosome condensation"/>
    <property type="evidence" value="ECO:0007669"/>
    <property type="project" value="InterPro"/>
</dbReference>
<dbReference type="FunFam" id="3.40.50.300:FF:000901">
    <property type="entry name" value="Chromosome partition protein Smc"/>
    <property type="match status" value="1"/>
</dbReference>
<dbReference type="NCBIfam" id="TIGR02168">
    <property type="entry name" value="SMC_prok_B"/>
    <property type="match status" value="1"/>
</dbReference>
<dbReference type="Pfam" id="PF02463">
    <property type="entry name" value="SMC_N"/>
    <property type="match status" value="1"/>
</dbReference>
<evidence type="ECO:0000313" key="10">
    <source>
        <dbReference type="Proteomes" id="UP000050969"/>
    </source>
</evidence>
<dbReference type="FunFam" id="3.40.50.300:FF:000984">
    <property type="entry name" value="Chromosome partition protein Smc"/>
    <property type="match status" value="1"/>
</dbReference>
<evidence type="ECO:0000313" key="9">
    <source>
        <dbReference type="EMBL" id="KRO18605.1"/>
    </source>
</evidence>
<keyword evidence="2 7" id="KW-0963">Cytoplasm</keyword>
<evidence type="ECO:0000256" key="3">
    <source>
        <dbReference type="ARBA" id="ARBA00022741"/>
    </source>
</evidence>
<dbReference type="GO" id="GO:0003677">
    <property type="term" value="F:DNA binding"/>
    <property type="evidence" value="ECO:0007669"/>
    <property type="project" value="UniProtKB-UniRule"/>
</dbReference>
<dbReference type="SUPFAM" id="SSF75553">
    <property type="entry name" value="Smc hinge domain"/>
    <property type="match status" value="1"/>
</dbReference>
<dbReference type="InterPro" id="IPR027417">
    <property type="entry name" value="P-loop_NTPase"/>
</dbReference>
<comment type="caution">
    <text evidence="9">The sequence shown here is derived from an EMBL/GenBank/DDBJ whole genome shotgun (WGS) entry which is preliminary data.</text>
</comment>
<feature type="coiled-coil region" evidence="7">
    <location>
        <begin position="188"/>
        <end position="275"/>
    </location>
</feature>
<keyword evidence="5 7" id="KW-0175">Coiled coil</keyword>
<gene>
    <name evidence="7" type="primary">smc</name>
    <name evidence="9" type="ORF">IV56_GL000883</name>
</gene>
<feature type="coiled-coil region" evidence="7">
    <location>
        <begin position="304"/>
        <end position="359"/>
    </location>
</feature>
<dbReference type="GO" id="GO:0016887">
    <property type="term" value="F:ATP hydrolysis activity"/>
    <property type="evidence" value="ECO:0007669"/>
    <property type="project" value="InterPro"/>
</dbReference>
<dbReference type="GO" id="GO:0005524">
    <property type="term" value="F:ATP binding"/>
    <property type="evidence" value="ECO:0007669"/>
    <property type="project" value="UniProtKB-UniRule"/>
</dbReference>
<keyword evidence="4 7" id="KW-0067">ATP-binding</keyword>
<proteinExistence type="inferred from homology"/>
<dbReference type="InterPro" id="IPR024704">
    <property type="entry name" value="SMC"/>
</dbReference>
<reference evidence="9 10" key="1">
    <citation type="journal article" date="2015" name="Genome Announc.">
        <title>Expanding the biotechnology potential of lactobacilli through comparative genomics of 213 strains and associated genera.</title>
        <authorList>
            <person name="Sun Z."/>
            <person name="Harris H.M."/>
            <person name="McCann A."/>
            <person name="Guo C."/>
            <person name="Argimon S."/>
            <person name="Zhang W."/>
            <person name="Yang X."/>
            <person name="Jeffery I.B."/>
            <person name="Cooney J.C."/>
            <person name="Kagawa T.F."/>
            <person name="Liu W."/>
            <person name="Song Y."/>
            <person name="Salvetti E."/>
            <person name="Wrobel A."/>
            <person name="Rasinkangas P."/>
            <person name="Parkhill J."/>
            <person name="Rea M.C."/>
            <person name="O'Sullivan O."/>
            <person name="Ritari J."/>
            <person name="Douillard F.P."/>
            <person name="Paul Ross R."/>
            <person name="Yang R."/>
            <person name="Briner A.E."/>
            <person name="Felis G.E."/>
            <person name="de Vos W.M."/>
            <person name="Barrangou R."/>
            <person name="Klaenhammer T.R."/>
            <person name="Caufield P.W."/>
            <person name="Cui Y."/>
            <person name="Zhang H."/>
            <person name="O'Toole P.W."/>
        </authorList>
    </citation>
    <scope>NUCLEOTIDE SEQUENCE [LARGE SCALE GENOMIC DNA]</scope>
    <source>
        <strain evidence="9 10">DSM 24301</strain>
    </source>
</reference>
<dbReference type="Proteomes" id="UP000050969">
    <property type="component" value="Unassembled WGS sequence"/>
</dbReference>
<dbReference type="Pfam" id="PF06470">
    <property type="entry name" value="SMC_hinge"/>
    <property type="match status" value="1"/>
</dbReference>
<feature type="coiled-coil region" evidence="7">
    <location>
        <begin position="855"/>
        <end position="889"/>
    </location>
</feature>
<dbReference type="InterPro" id="IPR036277">
    <property type="entry name" value="SMC_hinge_sf"/>
</dbReference>
<evidence type="ECO:0000256" key="2">
    <source>
        <dbReference type="ARBA" id="ARBA00022490"/>
    </source>
</evidence>
<dbReference type="Gene3D" id="3.40.50.300">
    <property type="entry name" value="P-loop containing nucleotide triphosphate hydrolases"/>
    <property type="match status" value="2"/>
</dbReference>
<dbReference type="SMART" id="SM00968">
    <property type="entry name" value="SMC_hinge"/>
    <property type="match status" value="1"/>
</dbReference>
<dbReference type="AlphaFoldDB" id="A0A0R2N3H8"/>
<protein>
    <recommendedName>
        <fullName evidence="7">Chromosome partition protein Smc</fullName>
    </recommendedName>
</protein>
<feature type="coiled-coil region" evidence="7">
    <location>
        <begin position="677"/>
        <end position="826"/>
    </location>
</feature>
<keyword evidence="10" id="KW-1185">Reference proteome</keyword>
<dbReference type="STRING" id="1293598.IV56_GL000883"/>
<comment type="function">
    <text evidence="7">Required for chromosome condensation and partitioning.</text>
</comment>
<keyword evidence="6 7" id="KW-0238">DNA-binding</keyword>
<organism evidence="9 10">
    <name type="scientific">Lacticaseibacillus saniviri JCM 17471 = DSM 24301</name>
    <dbReference type="NCBI Taxonomy" id="1293598"/>
    <lineage>
        <taxon>Bacteria</taxon>
        <taxon>Bacillati</taxon>
        <taxon>Bacillota</taxon>
        <taxon>Bacilli</taxon>
        <taxon>Lactobacillales</taxon>
        <taxon>Lactobacillaceae</taxon>
        <taxon>Lacticaseibacillus</taxon>
    </lineage>
</organism>
<name>A0A0R2N3H8_9LACO</name>
<comment type="domain">
    <text evidence="7">Contains large globular domains required for ATP hydrolysis at each terminus and a third globular domain forming a flexible hinge near the middle of the molecule. These domains are separated by coiled-coil structures.</text>
</comment>
<dbReference type="PATRIC" id="fig|1293598.4.peg.931"/>
<dbReference type="CDD" id="cd03278">
    <property type="entry name" value="ABC_SMC_barmotin"/>
    <property type="match status" value="2"/>
</dbReference>
<dbReference type="PIRSF" id="PIRSF005719">
    <property type="entry name" value="SMC"/>
    <property type="match status" value="1"/>
</dbReference>
<accession>A0A0R2N3H8</accession>
<dbReference type="EMBL" id="JQCE01000004">
    <property type="protein sequence ID" value="KRO18605.1"/>
    <property type="molecule type" value="Genomic_DNA"/>
</dbReference>
<evidence type="ECO:0000256" key="6">
    <source>
        <dbReference type="ARBA" id="ARBA00023125"/>
    </source>
</evidence>
<dbReference type="Gene3D" id="3.30.70.1620">
    <property type="match status" value="1"/>
</dbReference>
<feature type="binding site" evidence="7">
    <location>
        <begin position="32"/>
        <end position="39"/>
    </location>
    <ligand>
        <name>ATP</name>
        <dbReference type="ChEBI" id="CHEBI:30616"/>
    </ligand>
</feature>
<dbReference type="GO" id="GO:0005694">
    <property type="term" value="C:chromosome"/>
    <property type="evidence" value="ECO:0007669"/>
    <property type="project" value="InterPro"/>
</dbReference>
<feature type="domain" description="SMC hinge" evidence="8">
    <location>
        <begin position="516"/>
        <end position="635"/>
    </location>
</feature>
<keyword evidence="3 7" id="KW-0547">Nucleotide-binding</keyword>
<dbReference type="InterPro" id="IPR010935">
    <property type="entry name" value="SMC_hinge"/>
</dbReference>
<evidence type="ECO:0000256" key="1">
    <source>
        <dbReference type="ARBA" id="ARBA00004496"/>
    </source>
</evidence>
<evidence type="ECO:0000256" key="5">
    <source>
        <dbReference type="ARBA" id="ARBA00023054"/>
    </source>
</evidence>
<comment type="subunit">
    <text evidence="7">Homodimer.</text>
</comment>
<dbReference type="HAMAP" id="MF_01894">
    <property type="entry name" value="Smc_prok"/>
    <property type="match status" value="1"/>
</dbReference>
<comment type="subcellular location">
    <subcellularLocation>
        <location evidence="1 7">Cytoplasm</location>
    </subcellularLocation>
</comment>
<dbReference type="GO" id="GO:0005737">
    <property type="term" value="C:cytoplasm"/>
    <property type="evidence" value="ECO:0007669"/>
    <property type="project" value="UniProtKB-SubCell"/>
</dbReference>
<evidence type="ECO:0000256" key="7">
    <source>
        <dbReference type="HAMAP-Rule" id="MF_01894"/>
    </source>
</evidence>
<comment type="similarity">
    <text evidence="7">Belongs to the SMC family.</text>
</comment>
<evidence type="ECO:0000259" key="8">
    <source>
        <dbReference type="SMART" id="SM00968"/>
    </source>
</evidence>
<dbReference type="InterPro" id="IPR003395">
    <property type="entry name" value="RecF/RecN/SMC_N"/>
</dbReference>
<dbReference type="Gene3D" id="1.20.1060.20">
    <property type="match status" value="1"/>
</dbReference>